<dbReference type="AlphaFoldDB" id="A0A2K3KQL8"/>
<evidence type="ECO:0000313" key="1">
    <source>
        <dbReference type="EMBL" id="PNX68571.1"/>
    </source>
</evidence>
<accession>A0A2K3KQL8</accession>
<comment type="caution">
    <text evidence="1">The sequence shown here is derived from an EMBL/GenBank/DDBJ whole genome shotgun (WGS) entry which is preliminary data.</text>
</comment>
<feature type="non-terminal residue" evidence="1">
    <location>
        <position position="1"/>
    </location>
</feature>
<gene>
    <name evidence="1" type="ORF">L195_g064038</name>
</gene>
<dbReference type="EMBL" id="ASHM01230471">
    <property type="protein sequence ID" value="PNX68571.1"/>
    <property type="molecule type" value="Genomic_DNA"/>
</dbReference>
<dbReference type="Proteomes" id="UP000236291">
    <property type="component" value="Unassembled WGS sequence"/>
</dbReference>
<organism evidence="1 2">
    <name type="scientific">Trifolium pratense</name>
    <name type="common">Red clover</name>
    <dbReference type="NCBI Taxonomy" id="57577"/>
    <lineage>
        <taxon>Eukaryota</taxon>
        <taxon>Viridiplantae</taxon>
        <taxon>Streptophyta</taxon>
        <taxon>Embryophyta</taxon>
        <taxon>Tracheophyta</taxon>
        <taxon>Spermatophyta</taxon>
        <taxon>Magnoliopsida</taxon>
        <taxon>eudicotyledons</taxon>
        <taxon>Gunneridae</taxon>
        <taxon>Pentapetalae</taxon>
        <taxon>rosids</taxon>
        <taxon>fabids</taxon>
        <taxon>Fabales</taxon>
        <taxon>Fabaceae</taxon>
        <taxon>Papilionoideae</taxon>
        <taxon>50 kb inversion clade</taxon>
        <taxon>NPAAA clade</taxon>
        <taxon>Hologalegina</taxon>
        <taxon>IRL clade</taxon>
        <taxon>Trifolieae</taxon>
        <taxon>Trifolium</taxon>
    </lineage>
</organism>
<name>A0A2K3KQL8_TRIPR</name>
<protein>
    <submittedName>
        <fullName evidence="1">Uncharacterized protein</fullName>
    </submittedName>
</protein>
<sequence>FPTDVDVEVSALKIKMSDMLDVIGEEIKAEIGKRDMEVVSLMRETIERASQKRLTLYNHEEVESSRAAAEAAR</sequence>
<feature type="non-terminal residue" evidence="1">
    <location>
        <position position="73"/>
    </location>
</feature>
<reference evidence="1 2" key="2">
    <citation type="journal article" date="2017" name="Front. Plant Sci.">
        <title>Gene Classification and Mining of Molecular Markers Useful in Red Clover (Trifolium pratense) Breeding.</title>
        <authorList>
            <person name="Istvanek J."/>
            <person name="Dluhosova J."/>
            <person name="Dluhos P."/>
            <person name="Patkova L."/>
            <person name="Nedelnik J."/>
            <person name="Repkova J."/>
        </authorList>
    </citation>
    <scope>NUCLEOTIDE SEQUENCE [LARGE SCALE GENOMIC DNA]</scope>
    <source>
        <strain evidence="2">cv. Tatra</strain>
        <tissue evidence="1">Young leaves</tissue>
    </source>
</reference>
<proteinExistence type="predicted"/>
<evidence type="ECO:0000313" key="2">
    <source>
        <dbReference type="Proteomes" id="UP000236291"/>
    </source>
</evidence>
<reference evidence="1 2" key="1">
    <citation type="journal article" date="2014" name="Am. J. Bot.">
        <title>Genome assembly and annotation for red clover (Trifolium pratense; Fabaceae).</title>
        <authorList>
            <person name="Istvanek J."/>
            <person name="Jaros M."/>
            <person name="Krenek A."/>
            <person name="Repkova J."/>
        </authorList>
    </citation>
    <scope>NUCLEOTIDE SEQUENCE [LARGE SCALE GENOMIC DNA]</scope>
    <source>
        <strain evidence="2">cv. Tatra</strain>
        <tissue evidence="1">Young leaves</tissue>
    </source>
</reference>